<evidence type="ECO:0000313" key="2">
    <source>
        <dbReference type="Proteomes" id="UP001187192"/>
    </source>
</evidence>
<dbReference type="Proteomes" id="UP001187192">
    <property type="component" value="Unassembled WGS sequence"/>
</dbReference>
<keyword evidence="2" id="KW-1185">Reference proteome</keyword>
<organism evidence="1 2">
    <name type="scientific">Ficus carica</name>
    <name type="common">Common fig</name>
    <dbReference type="NCBI Taxonomy" id="3494"/>
    <lineage>
        <taxon>Eukaryota</taxon>
        <taxon>Viridiplantae</taxon>
        <taxon>Streptophyta</taxon>
        <taxon>Embryophyta</taxon>
        <taxon>Tracheophyta</taxon>
        <taxon>Spermatophyta</taxon>
        <taxon>Magnoliopsida</taxon>
        <taxon>eudicotyledons</taxon>
        <taxon>Gunneridae</taxon>
        <taxon>Pentapetalae</taxon>
        <taxon>rosids</taxon>
        <taxon>fabids</taxon>
        <taxon>Rosales</taxon>
        <taxon>Moraceae</taxon>
        <taxon>Ficeae</taxon>
        <taxon>Ficus</taxon>
    </lineage>
</organism>
<reference evidence="1" key="1">
    <citation type="submission" date="2023-07" db="EMBL/GenBank/DDBJ databases">
        <title>draft genome sequence of fig (Ficus carica).</title>
        <authorList>
            <person name="Takahashi T."/>
            <person name="Nishimura K."/>
        </authorList>
    </citation>
    <scope>NUCLEOTIDE SEQUENCE</scope>
</reference>
<protein>
    <submittedName>
        <fullName evidence="1">Uncharacterized protein</fullName>
    </submittedName>
</protein>
<dbReference type="EMBL" id="BTGU01003458">
    <property type="protein sequence ID" value="GMN32600.1"/>
    <property type="molecule type" value="Genomic_DNA"/>
</dbReference>
<accession>A0AA87ZH17</accession>
<comment type="caution">
    <text evidence="1">The sequence shown here is derived from an EMBL/GenBank/DDBJ whole genome shotgun (WGS) entry which is preliminary data.</text>
</comment>
<proteinExistence type="predicted"/>
<sequence length="183" mass="20796">MDSEAILSIPLGISNCLDNLIWHYDSWGLYTVRSGYWVAMEAKGLEGSSNVAVCKAWWGKLWSLKLLSKGGLGFFCPLAQVEMFMAVSFAGLCLELSEKGSREELEIYTSMAWAIWRAWNMWVHSNHIIDAWDVMEMAGRMLGDFLQCFRLEVPVIEITETDAMRLASERSKWSGLYPCYLSA</sequence>
<dbReference type="AlphaFoldDB" id="A0AA87ZH17"/>
<evidence type="ECO:0000313" key="1">
    <source>
        <dbReference type="EMBL" id="GMN32600.1"/>
    </source>
</evidence>
<name>A0AA87ZH17_FICCA</name>
<gene>
    <name evidence="1" type="ORF">TIFTF001_044701</name>
</gene>